<sequence length="81" mass="9077">MNQTMGLDIGRILTIPWSHSPAVVTVKPDRKMHADVKAEGFIIEAANHPTDPEADENIQGFMWDEQQVNNTLQKLHDSSLP</sequence>
<accession>A0AAD6M3K9</accession>
<keyword evidence="2" id="KW-1185">Reference proteome</keyword>
<dbReference type="AlphaFoldDB" id="A0AAD6M3K9"/>
<gene>
    <name evidence="1" type="ORF">NC653_030035</name>
</gene>
<dbReference type="EMBL" id="JAQIZT010000012">
    <property type="protein sequence ID" value="KAJ6978333.1"/>
    <property type="molecule type" value="Genomic_DNA"/>
</dbReference>
<organism evidence="1 2">
    <name type="scientific">Populus alba x Populus x berolinensis</name>
    <dbReference type="NCBI Taxonomy" id="444605"/>
    <lineage>
        <taxon>Eukaryota</taxon>
        <taxon>Viridiplantae</taxon>
        <taxon>Streptophyta</taxon>
        <taxon>Embryophyta</taxon>
        <taxon>Tracheophyta</taxon>
        <taxon>Spermatophyta</taxon>
        <taxon>Magnoliopsida</taxon>
        <taxon>eudicotyledons</taxon>
        <taxon>Gunneridae</taxon>
        <taxon>Pentapetalae</taxon>
        <taxon>rosids</taxon>
        <taxon>fabids</taxon>
        <taxon>Malpighiales</taxon>
        <taxon>Salicaceae</taxon>
        <taxon>Saliceae</taxon>
        <taxon>Populus</taxon>
    </lineage>
</organism>
<protein>
    <submittedName>
        <fullName evidence="1">Uncharacterized protein</fullName>
    </submittedName>
</protein>
<comment type="caution">
    <text evidence="1">The sequence shown here is derived from an EMBL/GenBank/DDBJ whole genome shotgun (WGS) entry which is preliminary data.</text>
</comment>
<evidence type="ECO:0000313" key="1">
    <source>
        <dbReference type="EMBL" id="KAJ6978333.1"/>
    </source>
</evidence>
<name>A0AAD6M3K9_9ROSI</name>
<reference evidence="1" key="1">
    <citation type="journal article" date="2023" name="Mol. Ecol. Resour.">
        <title>Chromosome-level genome assembly of a triploid poplar Populus alba 'Berolinensis'.</title>
        <authorList>
            <person name="Chen S."/>
            <person name="Yu Y."/>
            <person name="Wang X."/>
            <person name="Wang S."/>
            <person name="Zhang T."/>
            <person name="Zhou Y."/>
            <person name="He R."/>
            <person name="Meng N."/>
            <person name="Wang Y."/>
            <person name="Liu W."/>
            <person name="Liu Z."/>
            <person name="Liu J."/>
            <person name="Guo Q."/>
            <person name="Huang H."/>
            <person name="Sederoff R.R."/>
            <person name="Wang G."/>
            <person name="Qu G."/>
            <person name="Chen S."/>
        </authorList>
    </citation>
    <scope>NUCLEOTIDE SEQUENCE</scope>
    <source>
        <strain evidence="1">SC-2020</strain>
    </source>
</reference>
<proteinExistence type="predicted"/>
<evidence type="ECO:0000313" key="2">
    <source>
        <dbReference type="Proteomes" id="UP001164929"/>
    </source>
</evidence>
<dbReference type="Proteomes" id="UP001164929">
    <property type="component" value="Chromosome 12"/>
</dbReference>